<feature type="chain" id="PRO_5034621752" description="ferroxidase" evidence="9">
    <location>
        <begin position="20"/>
        <end position="1058"/>
    </location>
</feature>
<proteinExistence type="inferred from homology"/>
<evidence type="ECO:0000256" key="4">
    <source>
        <dbReference type="ARBA" id="ARBA00022729"/>
    </source>
</evidence>
<dbReference type="InterPro" id="IPR002355">
    <property type="entry name" value="Cu_oxidase_Cu_BS"/>
</dbReference>
<organism evidence="13 14">
    <name type="scientific">Hipposideros armiger</name>
    <name type="common">Great Himalayan leaf-nosed bat</name>
    <dbReference type="NCBI Taxonomy" id="186990"/>
    <lineage>
        <taxon>Eukaryota</taxon>
        <taxon>Metazoa</taxon>
        <taxon>Chordata</taxon>
        <taxon>Craniata</taxon>
        <taxon>Vertebrata</taxon>
        <taxon>Euteleostomi</taxon>
        <taxon>Mammalia</taxon>
        <taxon>Eutheria</taxon>
        <taxon>Laurasiatheria</taxon>
        <taxon>Chiroptera</taxon>
        <taxon>Yinpterochiroptera</taxon>
        <taxon>Rhinolophoidea</taxon>
        <taxon>Hipposideridae</taxon>
        <taxon>Hipposideros</taxon>
    </lineage>
</organism>
<name>A0A8B7QCM7_HIPAR</name>
<dbReference type="PROSITE" id="PS00079">
    <property type="entry name" value="MULTICOPPER_OXIDASE1"/>
    <property type="match status" value="1"/>
</dbReference>
<dbReference type="SUPFAM" id="SSF49503">
    <property type="entry name" value="Cupredoxins"/>
    <property type="match status" value="6"/>
</dbReference>
<dbReference type="FunFam" id="2.60.40.420:FF:000009">
    <property type="entry name" value="Ceruloplasmin"/>
    <property type="match status" value="2"/>
</dbReference>
<dbReference type="Proteomes" id="UP000694851">
    <property type="component" value="Unplaced"/>
</dbReference>
<keyword evidence="5" id="KW-0677">Repeat</keyword>
<dbReference type="GeneID" id="109375354"/>
<dbReference type="AlphaFoldDB" id="A0A8B7QCM7"/>
<dbReference type="OrthoDB" id="2121828at2759"/>
<dbReference type="Pfam" id="PF07732">
    <property type="entry name" value="Cu-oxidase_3"/>
    <property type="match status" value="2"/>
</dbReference>
<dbReference type="InterPro" id="IPR045087">
    <property type="entry name" value="Cu-oxidase_fam"/>
</dbReference>
<evidence type="ECO:0000256" key="3">
    <source>
        <dbReference type="ARBA" id="ARBA00022723"/>
    </source>
</evidence>
<feature type="signal peptide" evidence="9">
    <location>
        <begin position="1"/>
        <end position="19"/>
    </location>
</feature>
<keyword evidence="7" id="KW-1015">Disulfide bond</keyword>
<dbReference type="Pfam" id="PF07731">
    <property type="entry name" value="Cu-oxidase_2"/>
    <property type="match status" value="1"/>
</dbReference>
<evidence type="ECO:0000259" key="10">
    <source>
        <dbReference type="Pfam" id="PF00394"/>
    </source>
</evidence>
<dbReference type="GO" id="GO:0005886">
    <property type="term" value="C:plasma membrane"/>
    <property type="evidence" value="ECO:0007669"/>
    <property type="project" value="TreeGrafter"/>
</dbReference>
<dbReference type="InterPro" id="IPR033138">
    <property type="entry name" value="Cu_oxidase_CS"/>
</dbReference>
<keyword evidence="4 9" id="KW-0732">Signal</keyword>
<feature type="domain" description="Plastocyanin-like" evidence="10">
    <location>
        <begin position="229"/>
        <end position="342"/>
    </location>
</feature>
<dbReference type="InterPro" id="IPR001117">
    <property type="entry name" value="Cu-oxidase_2nd"/>
</dbReference>
<dbReference type="InterPro" id="IPR011707">
    <property type="entry name" value="Cu-oxidase-like_N"/>
</dbReference>
<evidence type="ECO:0000256" key="1">
    <source>
        <dbReference type="ARBA" id="ARBA00010609"/>
    </source>
</evidence>
<dbReference type="PROSITE" id="PS00080">
    <property type="entry name" value="MULTICOPPER_OXIDASE2"/>
    <property type="match status" value="1"/>
</dbReference>
<feature type="domain" description="Plastocyanin-like" evidence="12">
    <location>
        <begin position="777"/>
        <end position="890"/>
    </location>
</feature>
<dbReference type="InterPro" id="IPR008972">
    <property type="entry name" value="Cupredoxin"/>
</dbReference>
<dbReference type="InterPro" id="IPR011706">
    <property type="entry name" value="Cu-oxidase_C"/>
</dbReference>
<keyword evidence="13" id="KW-1185">Reference proteome</keyword>
<dbReference type="Pfam" id="PF00394">
    <property type="entry name" value="Cu-oxidase"/>
    <property type="match status" value="1"/>
</dbReference>
<protein>
    <recommendedName>
        <fullName evidence="2">ferroxidase</fullName>
        <ecNumber evidence="2">1.16.3.1</ecNumber>
    </recommendedName>
</protein>
<feature type="domain" description="Plastocyanin-like" evidence="11">
    <location>
        <begin position="933"/>
        <end position="1041"/>
    </location>
</feature>
<gene>
    <name evidence="14" type="primary">LOC109375354</name>
</gene>
<dbReference type="GO" id="GO:0005507">
    <property type="term" value="F:copper ion binding"/>
    <property type="evidence" value="ECO:0007669"/>
    <property type="project" value="InterPro"/>
</dbReference>
<dbReference type="Gene3D" id="2.60.40.420">
    <property type="entry name" value="Cupredoxins - blue copper proteins"/>
    <property type="match status" value="5"/>
</dbReference>
<feature type="domain" description="Plastocyanin-like" evidence="12">
    <location>
        <begin position="96"/>
        <end position="202"/>
    </location>
</feature>
<dbReference type="GO" id="GO:0004322">
    <property type="term" value="F:ferroxidase activity"/>
    <property type="evidence" value="ECO:0007669"/>
    <property type="project" value="UniProtKB-EC"/>
</dbReference>
<dbReference type="EC" id="1.16.3.1" evidence="2"/>
<accession>A0A8B7QCM7</accession>
<keyword evidence="6" id="KW-0560">Oxidoreductase</keyword>
<dbReference type="FunFam" id="2.60.40.420:FF:000033">
    <property type="entry name" value="Ceruloplasmin"/>
    <property type="match status" value="1"/>
</dbReference>
<evidence type="ECO:0000256" key="9">
    <source>
        <dbReference type="SAM" id="SignalP"/>
    </source>
</evidence>
<dbReference type="KEGG" id="hai:109375354"/>
<dbReference type="PANTHER" id="PTHR11709">
    <property type="entry name" value="MULTI-COPPER OXIDASE"/>
    <property type="match status" value="1"/>
</dbReference>
<keyword evidence="8" id="KW-0325">Glycoprotein</keyword>
<evidence type="ECO:0000256" key="6">
    <source>
        <dbReference type="ARBA" id="ARBA00023002"/>
    </source>
</evidence>
<dbReference type="PANTHER" id="PTHR11709:SF314">
    <property type="entry name" value="CERULOPLASMIN"/>
    <property type="match status" value="1"/>
</dbReference>
<evidence type="ECO:0000313" key="13">
    <source>
        <dbReference type="Proteomes" id="UP000694851"/>
    </source>
</evidence>
<evidence type="ECO:0000313" key="14">
    <source>
        <dbReference type="RefSeq" id="XP_019486251.1"/>
    </source>
</evidence>
<evidence type="ECO:0000256" key="7">
    <source>
        <dbReference type="ARBA" id="ARBA00023157"/>
    </source>
</evidence>
<evidence type="ECO:0000256" key="8">
    <source>
        <dbReference type="ARBA" id="ARBA00023180"/>
    </source>
</evidence>
<sequence>MKALFLLTFLVFISSPGWAKHRHYYIGINETTWNYAPTGKNMLNGKPISEDQEFQSQVYLKHNQDRIGPVYKKALYFQYTDDTFQKIIEKPPWLGLLGPIIKAETGDLVFIHVRNFASRKYSFHPHGMTYTKENEGALYPDNTTGLEKEDDHLKPGANYTYKWFVDEKQGPAANDSNCVTRIYHSHVNSPKDVASGLIGPMMTCKRGTLDGNTEKNIDKLYVLLFAAIDENKSWYLEDNIKMYTEPSQVNPRDPDFMASNTMYSINGYMYGNLPTLTMCAEDRVRWHFIGMGDYFDVHPIYIQGQTLISRNHRKATITVFPASMEDALMVAKGTGEWMLGCPIFEGMKAFFNVRSCQNSSADVTGTDVIHYYIAAEKIFWNYAPTGIDFYTEKTLTAEGSESQIYFEQGPTRIGGTYQKLVYREYTDASFQTQKAREEHLGILGPVIKAEVGQIIKVTFYNNGPLPLSIQPQGLRYSKDNEGSFYKTPGGSTPPASSHVDPGTTFVYTWQVSPDVGPTSTDPDCLTHLYYSSVNGTKDTNTGLVGPLLVCRKGSLGEDGKQKGIDREFYLLAAKFDENDSYLLDENIRKFTTEPENVTKKDPGFQNSNVMNSMNGYMYGNLPGLDMCLGDNVSWHLLSVGSGPDLYGIYFSGNTFIIQGQRGDTVPLFPHTSETVFMTPDSIGNFDVVCLTSVFYQGGMKNKYEVKQCSEPHPDQTQYQEKIIYIAAEEIVWDYSPSREWEKELKRSQGAGNTTDIFLDRTGKFLGSKYKKVVYRQYDDITFTNKTKRNEDEIHLDILGPLIFATPGEKLRIIFKNKASNPYSIYAHGVKTHNSTIVPTQPGETQTYLWEIPERSGPTSHDFECITFFYASSVNQVKDLNSGLVGPLIICRNGTKASIVHRVLYFMIFDENESWYYEENINTYSLNPNQVDRNDFEFQISNFMHAINGRMFGNNQGLTFHVGDEVNFYLIGLGGIYDLHTVHFHGHSFEFKDSGLFRSDVYDLPPGVYRTVKMFPKDVGTWLFHCHVSSHITDGMESTYTVIEKRKYLPEGQLSGSML</sequence>
<dbReference type="RefSeq" id="XP_019486251.1">
    <property type="nucleotide sequence ID" value="XM_019630706.1"/>
</dbReference>
<keyword evidence="3" id="KW-0479">Metal-binding</keyword>
<dbReference type="GO" id="GO:0006826">
    <property type="term" value="P:iron ion transport"/>
    <property type="evidence" value="ECO:0007669"/>
    <property type="project" value="TreeGrafter"/>
</dbReference>
<reference evidence="14" key="1">
    <citation type="submission" date="2025-08" db="UniProtKB">
        <authorList>
            <consortium name="RefSeq"/>
        </authorList>
    </citation>
    <scope>IDENTIFICATION</scope>
    <source>
        <tissue evidence="14">Muscle</tissue>
    </source>
</reference>
<evidence type="ECO:0000259" key="12">
    <source>
        <dbReference type="Pfam" id="PF07732"/>
    </source>
</evidence>
<evidence type="ECO:0000256" key="5">
    <source>
        <dbReference type="ARBA" id="ARBA00022737"/>
    </source>
</evidence>
<comment type="similarity">
    <text evidence="1">Belongs to the multicopper oxidase family.</text>
</comment>
<evidence type="ECO:0000259" key="11">
    <source>
        <dbReference type="Pfam" id="PF07731"/>
    </source>
</evidence>
<dbReference type="FunFam" id="2.60.40.420:FF:000028">
    <property type="entry name" value="Ceruloplasmin"/>
    <property type="match status" value="1"/>
</dbReference>
<evidence type="ECO:0000256" key="2">
    <source>
        <dbReference type="ARBA" id="ARBA00013107"/>
    </source>
</evidence>